<dbReference type="AlphaFoldDB" id="A7SP47"/>
<evidence type="ECO:0000256" key="6">
    <source>
        <dbReference type="PIRSR" id="PIRSR036503-50"/>
    </source>
</evidence>
<dbReference type="InterPro" id="IPR036850">
    <property type="entry name" value="NDK-like_dom_sf"/>
</dbReference>
<dbReference type="PANTHER" id="PTHR43109:SF2">
    <property type="entry name" value="NUCLEOSIDE DIPHOSPHATE KINASE 7"/>
    <property type="match status" value="1"/>
</dbReference>
<comment type="subcellular location">
    <subcellularLocation>
        <location evidence="1">Cytoplasm</location>
        <location evidence="1">Cytoskeleton</location>
        <location evidence="1">Cilium axoneme</location>
    </subcellularLocation>
</comment>
<gene>
    <name evidence="11" type="ORF">NEMVEDRAFT_v1g125694</name>
</gene>
<feature type="domain" description="DM10" evidence="10">
    <location>
        <begin position="1"/>
        <end position="88"/>
    </location>
</feature>
<dbReference type="PRINTS" id="PR01243">
    <property type="entry name" value="NUCDPKINASE"/>
</dbReference>
<keyword evidence="7" id="KW-0547">Nucleotide-binding</keyword>
<feature type="active site" description="Pros-phosphohistidine intermediate" evidence="8">
    <location>
        <position position="349"/>
    </location>
</feature>
<feature type="binding site" evidence="8">
    <location>
        <position position="176"/>
    </location>
    <ligand>
        <name>ATP</name>
        <dbReference type="ChEBI" id="CHEBI:30616"/>
    </ligand>
</feature>
<dbReference type="GO" id="GO:0006241">
    <property type="term" value="P:CTP biosynthetic process"/>
    <property type="evidence" value="ECO:0007669"/>
    <property type="project" value="InterPro"/>
</dbReference>
<dbReference type="PROSITE" id="PS51374">
    <property type="entry name" value="NDPK_LIKE"/>
    <property type="match status" value="2"/>
</dbReference>
<dbReference type="InterPro" id="IPR037993">
    <property type="entry name" value="NDPk7B"/>
</dbReference>
<dbReference type="CDD" id="cd04412">
    <property type="entry name" value="NDPk7B"/>
    <property type="match status" value="1"/>
</dbReference>
<dbReference type="FunFam" id="3.30.70.141:FF:000010">
    <property type="entry name" value="Nucleoside diphosphate kinase 7"/>
    <property type="match status" value="1"/>
</dbReference>
<name>A7SP47_NEMVE</name>
<feature type="binding site" evidence="8">
    <location>
        <position position="190"/>
    </location>
    <ligand>
        <name>ATP</name>
        <dbReference type="ChEBI" id="CHEBI:30616"/>
    </ligand>
</feature>
<reference evidence="11 12" key="1">
    <citation type="journal article" date="2007" name="Science">
        <title>Sea anemone genome reveals ancestral eumetazoan gene repertoire and genomic organization.</title>
        <authorList>
            <person name="Putnam N.H."/>
            <person name="Srivastava M."/>
            <person name="Hellsten U."/>
            <person name="Dirks B."/>
            <person name="Chapman J."/>
            <person name="Salamov A."/>
            <person name="Terry A."/>
            <person name="Shapiro H."/>
            <person name="Lindquist E."/>
            <person name="Kapitonov V.V."/>
            <person name="Jurka J."/>
            <person name="Genikhovich G."/>
            <person name="Grigoriev I.V."/>
            <person name="Lucas S.M."/>
            <person name="Steele R.E."/>
            <person name="Finnerty J.R."/>
            <person name="Technau U."/>
            <person name="Martindale M.Q."/>
            <person name="Rokhsar D.S."/>
        </authorList>
    </citation>
    <scope>NUCLEOTIDE SEQUENCE [LARGE SCALE GENOMIC DNA]</scope>
    <source>
        <strain evidence="12">CH2 X CH6</strain>
    </source>
</reference>
<sequence>DERFAFLAEWYDPQAALTRKYQLLFYASDNSVEMYDIKNRRLFLKRSKCDQYKADDFYIGAIVNIHSRQLKITDYCDKHTTNRLKNINEKTLAMIKPDAVGCLGGIMEMIDQAGFKLCRAKMVRLNRKEASDFYQEHASQPFYDRLVEFISSGPVVAFELKGPGAVDSWRKVLGPTDSATARNQAPLSVRAKFGTDNTKNAAHGSDSTESAEREVSFFFDKRRQNTAVLNNCTLCVVKPHAVADGLSGRIVLAIQDAGFEISALQMFHLERANAEEFHEVYKGVVNEYERNMVEELCSGPCLAVEVRGQDVTKTFRDFVGPADPEIARHLRPKSLRAKFGKDKIKNAVHCTDLPEDGLLEVEYFFKILDALK</sequence>
<dbReference type="GO" id="GO:0006183">
    <property type="term" value="P:GTP biosynthetic process"/>
    <property type="evidence" value="ECO:0007669"/>
    <property type="project" value="InterPro"/>
</dbReference>
<evidence type="ECO:0000256" key="9">
    <source>
        <dbReference type="RuleBase" id="RU004011"/>
    </source>
</evidence>
<dbReference type="GO" id="GO:0016787">
    <property type="term" value="F:hydrolase activity"/>
    <property type="evidence" value="ECO:0007669"/>
    <property type="project" value="UniProtKB-KW"/>
</dbReference>
<evidence type="ECO:0000256" key="3">
    <source>
        <dbReference type="ARBA" id="ARBA00022801"/>
    </source>
</evidence>
<dbReference type="GO" id="GO:0004550">
    <property type="term" value="F:nucleoside diphosphate kinase activity"/>
    <property type="evidence" value="ECO:0007669"/>
    <property type="project" value="InterPro"/>
</dbReference>
<dbReference type="EMBL" id="DS469728">
    <property type="protein sequence ID" value="EDO34502.1"/>
    <property type="molecule type" value="Genomic_DNA"/>
</dbReference>
<dbReference type="PIRSF" id="PIRSF036503">
    <property type="entry name" value="NDK7"/>
    <property type="match status" value="1"/>
</dbReference>
<evidence type="ECO:0000259" key="10">
    <source>
        <dbReference type="PROSITE" id="PS51336"/>
    </source>
</evidence>
<feature type="binding site" evidence="8">
    <location>
        <position position="96"/>
    </location>
    <ligand>
        <name>ATP</name>
        <dbReference type="ChEBI" id="CHEBI:30616"/>
    </ligand>
</feature>
<dbReference type="PROSITE" id="PS51336">
    <property type="entry name" value="DM10"/>
    <property type="match status" value="1"/>
</dbReference>
<feature type="active site" description="Pros-phosphohistidine intermediate" evidence="6 8">
    <location>
        <position position="203"/>
    </location>
</feature>
<organism evidence="11 12">
    <name type="scientific">Nematostella vectensis</name>
    <name type="common">Starlet sea anemone</name>
    <dbReference type="NCBI Taxonomy" id="45351"/>
    <lineage>
        <taxon>Eukaryota</taxon>
        <taxon>Metazoa</taxon>
        <taxon>Cnidaria</taxon>
        <taxon>Anthozoa</taxon>
        <taxon>Hexacorallia</taxon>
        <taxon>Actiniaria</taxon>
        <taxon>Edwardsiidae</taxon>
        <taxon>Nematostella</taxon>
    </lineage>
</organism>
<dbReference type="Proteomes" id="UP000001593">
    <property type="component" value="Unassembled WGS sequence"/>
</dbReference>
<dbReference type="OMA" id="VCMCLEI"/>
<dbReference type="FunFam" id="3.30.70.141:FF:000004">
    <property type="entry name" value="Nucleoside diphosphate kinase 7"/>
    <property type="match status" value="1"/>
</dbReference>
<dbReference type="InterPro" id="IPR006602">
    <property type="entry name" value="DM10_dom"/>
</dbReference>
<dbReference type="KEGG" id="nve:5505855"/>
<evidence type="ECO:0000313" key="12">
    <source>
        <dbReference type="Proteomes" id="UP000001593"/>
    </source>
</evidence>
<dbReference type="InterPro" id="IPR057579">
    <property type="entry name" value="DM10_NDK7"/>
</dbReference>
<dbReference type="GO" id="GO:0005879">
    <property type="term" value="C:axonemal microtubule"/>
    <property type="evidence" value="ECO:0000318"/>
    <property type="project" value="GO_Central"/>
</dbReference>
<dbReference type="Gene3D" id="2.30.29.170">
    <property type="match status" value="1"/>
</dbReference>
<dbReference type="eggNOG" id="KOG0888">
    <property type="taxonomic scope" value="Eukaryota"/>
</dbReference>
<dbReference type="Pfam" id="PF00334">
    <property type="entry name" value="NDK"/>
    <property type="match status" value="2"/>
</dbReference>
<feature type="binding site" evidence="8">
    <location>
        <position position="200"/>
    </location>
    <ligand>
        <name>ATP</name>
        <dbReference type="ChEBI" id="CHEBI:30616"/>
    </ligand>
</feature>
<dbReference type="SUPFAM" id="SSF54919">
    <property type="entry name" value="Nucleoside diphosphate kinase, NDK"/>
    <property type="match status" value="2"/>
</dbReference>
<dbReference type="Pfam" id="PF25364">
    <property type="entry name" value="PH_NDK7_N"/>
    <property type="match status" value="1"/>
</dbReference>
<comment type="similarity">
    <text evidence="8 9">Belongs to the NDK family.</text>
</comment>
<evidence type="ECO:0000313" key="11">
    <source>
        <dbReference type="EMBL" id="EDO34502.1"/>
    </source>
</evidence>
<comment type="caution">
    <text evidence="8">Lacks conserved residue(s) required for the propagation of feature annotation.</text>
</comment>
<keyword evidence="12" id="KW-1185">Reference proteome</keyword>
<proteinExistence type="inferred from homology"/>
<dbReference type="GO" id="GO:0006228">
    <property type="term" value="P:UTP biosynthetic process"/>
    <property type="evidence" value="ECO:0007669"/>
    <property type="project" value="InterPro"/>
</dbReference>
<dbReference type="InterPro" id="IPR011410">
    <property type="entry name" value="NDPK7"/>
</dbReference>
<dbReference type="HOGENOM" id="CLU_060216_3_1_1"/>
<evidence type="ECO:0000256" key="8">
    <source>
        <dbReference type="PROSITE-ProRule" id="PRU00706"/>
    </source>
</evidence>
<evidence type="ECO:0000256" key="5">
    <source>
        <dbReference type="ARBA" id="ARBA00023273"/>
    </source>
</evidence>
<dbReference type="PhylomeDB" id="A7SP47"/>
<keyword evidence="4" id="KW-0206">Cytoskeleton</keyword>
<keyword evidence="2" id="KW-0963">Cytoplasm</keyword>
<protein>
    <recommendedName>
        <fullName evidence="10">DM10 domain-containing protein</fullName>
    </recommendedName>
</protein>
<dbReference type="InterPro" id="IPR001564">
    <property type="entry name" value="Nucleoside_diP_kinase"/>
</dbReference>
<keyword evidence="7" id="KW-0067">ATP-binding</keyword>
<evidence type="ECO:0000256" key="1">
    <source>
        <dbReference type="ARBA" id="ARBA00004430"/>
    </source>
</evidence>
<dbReference type="SMART" id="SM00562">
    <property type="entry name" value="NDK"/>
    <property type="match status" value="2"/>
</dbReference>
<keyword evidence="5" id="KW-0966">Cell projection</keyword>
<feature type="binding site" evidence="8">
    <location>
        <position position="142"/>
    </location>
    <ligand>
        <name>ATP</name>
        <dbReference type="ChEBI" id="CHEBI:30616"/>
    </ligand>
</feature>
<dbReference type="GO" id="GO:0005524">
    <property type="term" value="F:ATP binding"/>
    <property type="evidence" value="ECO:0007669"/>
    <property type="project" value="UniProtKB-KW"/>
</dbReference>
<keyword evidence="3" id="KW-0378">Hydrolase</keyword>
<evidence type="ECO:0000256" key="7">
    <source>
        <dbReference type="PIRSR" id="PIRSR036503-51"/>
    </source>
</evidence>
<evidence type="ECO:0000256" key="2">
    <source>
        <dbReference type="ARBA" id="ARBA00022490"/>
    </source>
</evidence>
<dbReference type="InParanoid" id="A7SP47"/>
<dbReference type="Gene3D" id="3.30.70.141">
    <property type="entry name" value="Nucleoside diphosphate kinase-like domain"/>
    <property type="match status" value="2"/>
</dbReference>
<dbReference type="PANTHER" id="PTHR43109">
    <property type="entry name" value="NUCLEOSIDE DIPHOSPHATE KINASE 7"/>
    <property type="match status" value="1"/>
</dbReference>
<dbReference type="STRING" id="45351.A7SP47"/>
<feature type="non-terminal residue" evidence="11">
    <location>
        <position position="1"/>
    </location>
</feature>
<evidence type="ECO:0000256" key="4">
    <source>
        <dbReference type="ARBA" id="ARBA00023212"/>
    </source>
</evidence>
<accession>A7SP47</accession>
<feature type="binding site" evidence="8">
    <location>
        <position position="170"/>
    </location>
    <ligand>
        <name>ATP</name>
        <dbReference type="ChEBI" id="CHEBI:30616"/>
    </ligand>
</feature>
<dbReference type="SMART" id="SM00676">
    <property type="entry name" value="DM10"/>
    <property type="match status" value="1"/>
</dbReference>
<dbReference type="InterPro" id="IPR034907">
    <property type="entry name" value="NDK-like_dom"/>
</dbReference>